<dbReference type="STRING" id="228959.SAMN05421797_101730"/>
<accession>A0A1N6Q403</accession>
<organism evidence="1 2">
    <name type="scientific">Maribacter ulvicola</name>
    <dbReference type="NCBI Taxonomy" id="228959"/>
    <lineage>
        <taxon>Bacteria</taxon>
        <taxon>Pseudomonadati</taxon>
        <taxon>Bacteroidota</taxon>
        <taxon>Flavobacteriia</taxon>
        <taxon>Flavobacteriales</taxon>
        <taxon>Flavobacteriaceae</taxon>
        <taxon>Maribacter</taxon>
    </lineage>
</organism>
<dbReference type="Proteomes" id="UP000186953">
    <property type="component" value="Unassembled WGS sequence"/>
</dbReference>
<evidence type="ECO:0000313" key="2">
    <source>
        <dbReference type="Proteomes" id="UP000186953"/>
    </source>
</evidence>
<evidence type="ECO:0000313" key="1">
    <source>
        <dbReference type="EMBL" id="SIQ11313.1"/>
    </source>
</evidence>
<protein>
    <submittedName>
        <fullName evidence="1">Uncharacterized protein</fullName>
    </submittedName>
</protein>
<name>A0A1N6Q403_9FLAO</name>
<dbReference type="AlphaFoldDB" id="A0A1N6Q403"/>
<keyword evidence="2" id="KW-1185">Reference proteome</keyword>
<dbReference type="EMBL" id="FTMA01000001">
    <property type="protein sequence ID" value="SIQ11313.1"/>
    <property type="molecule type" value="Genomic_DNA"/>
</dbReference>
<proteinExistence type="predicted"/>
<sequence>MKSTLILLLSLIGVNLFSQEIEMKKDVEELVLLGKNAIVEMALELIDTDVSAENFSKIKVITNGETVQVLFLNPIKYLPLNSASYFDFNVDVLKKIVSYHPSSNGNFSEEKNILPFYQSKETDINIDFVLNAINVSNEIGAINILNFEDEMFIREKDNYYEITLISEFQESTYKITKETGKVFDLEHATLLPPPSWENEDVQEYIEVN</sequence>
<gene>
    <name evidence="1" type="ORF">SAMN05421797_101730</name>
</gene>
<reference evidence="2" key="1">
    <citation type="submission" date="2017-01" db="EMBL/GenBank/DDBJ databases">
        <authorList>
            <person name="Varghese N."/>
            <person name="Submissions S."/>
        </authorList>
    </citation>
    <scope>NUCLEOTIDE SEQUENCE [LARGE SCALE GENOMIC DNA]</scope>
    <source>
        <strain evidence="2">DSM 15366</strain>
    </source>
</reference>